<protein>
    <submittedName>
        <fullName evidence="2">Uncharacterized protein</fullName>
    </submittedName>
</protein>
<proteinExistence type="predicted"/>
<sequence length="129" mass="13490">MLGRDVPRVTAARGVTAAPEPAARSRTVPVLVPPVGVVVGRAARDGGTVPRLVVRGGVPVVSSSRVRIAADDVMAFITSPCVRSALFAGRHYRRDRAGAVEDPPRYRRAPTEEKCGTASAVTPDSGAYT</sequence>
<name>A0ABP8QH74_9ACTN</name>
<gene>
    <name evidence="2" type="ORF">GCM10023191_054360</name>
</gene>
<evidence type="ECO:0000313" key="2">
    <source>
        <dbReference type="EMBL" id="GAA4502575.1"/>
    </source>
</evidence>
<dbReference type="EMBL" id="BAABHF010000027">
    <property type="protein sequence ID" value="GAA4502575.1"/>
    <property type="molecule type" value="Genomic_DNA"/>
</dbReference>
<feature type="region of interest" description="Disordered" evidence="1">
    <location>
        <begin position="1"/>
        <end position="20"/>
    </location>
</feature>
<reference evidence="3" key="1">
    <citation type="journal article" date="2019" name="Int. J. Syst. Evol. Microbiol.">
        <title>The Global Catalogue of Microorganisms (GCM) 10K type strain sequencing project: providing services to taxonomists for standard genome sequencing and annotation.</title>
        <authorList>
            <consortium name="The Broad Institute Genomics Platform"/>
            <consortium name="The Broad Institute Genome Sequencing Center for Infectious Disease"/>
            <person name="Wu L."/>
            <person name="Ma J."/>
        </authorList>
    </citation>
    <scope>NUCLEOTIDE SEQUENCE [LARGE SCALE GENOMIC DNA]</scope>
    <source>
        <strain evidence="3">JCM 17933</strain>
    </source>
</reference>
<accession>A0ABP8QH74</accession>
<evidence type="ECO:0000313" key="3">
    <source>
        <dbReference type="Proteomes" id="UP001500503"/>
    </source>
</evidence>
<feature type="compositionally biased region" description="Basic and acidic residues" evidence="1">
    <location>
        <begin position="97"/>
        <end position="115"/>
    </location>
</feature>
<feature type="region of interest" description="Disordered" evidence="1">
    <location>
        <begin position="97"/>
        <end position="129"/>
    </location>
</feature>
<comment type="caution">
    <text evidence="2">The sequence shown here is derived from an EMBL/GenBank/DDBJ whole genome shotgun (WGS) entry which is preliminary data.</text>
</comment>
<keyword evidence="3" id="KW-1185">Reference proteome</keyword>
<evidence type="ECO:0000256" key="1">
    <source>
        <dbReference type="SAM" id="MobiDB-lite"/>
    </source>
</evidence>
<dbReference type="Proteomes" id="UP001500503">
    <property type="component" value="Unassembled WGS sequence"/>
</dbReference>
<organism evidence="2 3">
    <name type="scientific">Actinoallomurus oryzae</name>
    <dbReference type="NCBI Taxonomy" id="502180"/>
    <lineage>
        <taxon>Bacteria</taxon>
        <taxon>Bacillati</taxon>
        <taxon>Actinomycetota</taxon>
        <taxon>Actinomycetes</taxon>
        <taxon>Streptosporangiales</taxon>
        <taxon>Thermomonosporaceae</taxon>
        <taxon>Actinoallomurus</taxon>
    </lineage>
</organism>